<dbReference type="GO" id="GO:0008270">
    <property type="term" value="F:zinc ion binding"/>
    <property type="evidence" value="ECO:0007669"/>
    <property type="project" value="InterPro"/>
</dbReference>
<feature type="binding site" evidence="3">
    <location>
        <position position="102"/>
    </location>
    <ligand>
        <name>Zn(2+)</name>
        <dbReference type="ChEBI" id="CHEBI:29105"/>
        <label>2</label>
    </ligand>
</feature>
<dbReference type="PIRSF" id="PIRSF001359">
    <property type="entry name" value="F_bP_aldolase_II"/>
    <property type="match status" value="1"/>
</dbReference>
<feature type="active site" description="Proton donor" evidence="1">
    <location>
        <position position="80"/>
    </location>
</feature>
<dbReference type="InterPro" id="IPR050246">
    <property type="entry name" value="Class_II_FBP_aldolase"/>
</dbReference>
<dbReference type="PANTHER" id="PTHR30304">
    <property type="entry name" value="D-TAGATOSE-1,6-BISPHOSPHATE ALDOLASE"/>
    <property type="match status" value="1"/>
</dbReference>
<comment type="cofactor">
    <cofactor evidence="3">
        <name>Zn(2+)</name>
        <dbReference type="ChEBI" id="CHEBI:29105"/>
    </cofactor>
    <text evidence="3">Binds 2 Zn(2+) ions per subunit. One is catalytic and the other provides a structural contribution.</text>
</comment>
<gene>
    <name evidence="4" type="ORF">JP39_10900</name>
</gene>
<feature type="binding site" evidence="3">
    <location>
        <position position="132"/>
    </location>
    <ligand>
        <name>Zn(2+)</name>
        <dbReference type="ChEBI" id="CHEBI:29105"/>
        <label>2</label>
    </ligand>
</feature>
<keyword evidence="3" id="KW-0479">Metal-binding</keyword>
<evidence type="ECO:0000313" key="4">
    <source>
        <dbReference type="EMBL" id="ALB29821.1"/>
    </source>
</evidence>
<proteinExistence type="predicted"/>
<dbReference type="InterPro" id="IPR013785">
    <property type="entry name" value="Aldolase_TIM"/>
</dbReference>
<organism evidence="4 5">
    <name type="scientific">Companilactobacillus heilongjiangensis</name>
    <dbReference type="NCBI Taxonomy" id="1074467"/>
    <lineage>
        <taxon>Bacteria</taxon>
        <taxon>Bacillati</taxon>
        <taxon>Bacillota</taxon>
        <taxon>Bacilli</taxon>
        <taxon>Lactobacillales</taxon>
        <taxon>Lactobacillaceae</taxon>
        <taxon>Companilactobacillus</taxon>
    </lineage>
</organism>
<name>A0A0K2LET8_9LACO</name>
<dbReference type="AlphaFoldDB" id="A0A0K2LET8"/>
<evidence type="ECO:0000313" key="5">
    <source>
        <dbReference type="Proteomes" id="UP000061546"/>
    </source>
</evidence>
<feature type="binding site" evidence="3">
    <location>
        <position position="81"/>
    </location>
    <ligand>
        <name>Zn(2+)</name>
        <dbReference type="ChEBI" id="CHEBI:29105"/>
        <label>1</label>
        <note>catalytic</note>
    </ligand>
</feature>
<dbReference type="SUPFAM" id="SSF51569">
    <property type="entry name" value="Aldolase"/>
    <property type="match status" value="1"/>
</dbReference>
<reference evidence="4 5" key="1">
    <citation type="submission" date="2015-08" db="EMBL/GenBank/DDBJ databases">
        <title>Genomic sequence of Lactobacillus heilongjiangensis DSM 28069, isolated from Chinese traditional pickle.</title>
        <authorList>
            <person name="Jiang X."/>
            <person name="Zheng B."/>
            <person name="Cheng H."/>
        </authorList>
    </citation>
    <scope>NUCLEOTIDE SEQUENCE [LARGE SCALE GENOMIC DNA]</scope>
    <source>
        <strain evidence="4 5">DSM 28069</strain>
    </source>
</reference>
<dbReference type="GO" id="GO:0005975">
    <property type="term" value="P:carbohydrate metabolic process"/>
    <property type="evidence" value="ECO:0007669"/>
    <property type="project" value="InterPro"/>
</dbReference>
<evidence type="ECO:0008006" key="6">
    <source>
        <dbReference type="Google" id="ProtNLM"/>
    </source>
</evidence>
<sequence>MLMNMVDLLDVAYKNNFAVGSYNVSNSEFVEAIIDAAEKKNAPAIIQIHPDELSFISEDFVAYVRQAVNRTRIPMAIHVDHGGTYQDILKGIRNGYSSVMIDASAKPWEENIAITKKCVEAAHAVGVSVEAELGTIGSNELSVDSNGVNEILYTDPEDAKKFVEATGVDTLAVAIGTRHGHYAHVEKPELRIDLLEKIHEAVDIPLVLHGGSDNKDEEIRKTYKHGVAKINLSTDMKTAFFNQLRKTLVEKPDDYEPNVLMPSARKAAQDLVEYKMDLFNSTGKASLYFK</sequence>
<dbReference type="OrthoDB" id="9803995at2"/>
<feature type="binding site" evidence="2">
    <location>
        <begin position="231"/>
        <end position="234"/>
    </location>
    <ligand>
        <name>dihydroxyacetone phosphate</name>
        <dbReference type="ChEBI" id="CHEBI:57642"/>
    </ligand>
</feature>
<dbReference type="PANTHER" id="PTHR30304:SF0">
    <property type="entry name" value="D-TAGATOSE-1,6-BISPHOSPHATE ALDOLASE SUBUNIT GATY-RELATED"/>
    <property type="match status" value="1"/>
</dbReference>
<feature type="binding site" evidence="3">
    <location>
        <position position="209"/>
    </location>
    <ligand>
        <name>Zn(2+)</name>
        <dbReference type="ChEBI" id="CHEBI:29105"/>
        <label>1</label>
        <note>catalytic</note>
    </ligand>
</feature>
<dbReference type="CDD" id="cd00947">
    <property type="entry name" value="TBP_aldolase_IIB"/>
    <property type="match status" value="1"/>
</dbReference>
<accession>A0A0K2LET8</accession>
<evidence type="ECO:0000256" key="3">
    <source>
        <dbReference type="PIRSR" id="PIRSR001359-3"/>
    </source>
</evidence>
<dbReference type="Proteomes" id="UP000061546">
    <property type="component" value="Chromosome"/>
</dbReference>
<dbReference type="PROSITE" id="PS00806">
    <property type="entry name" value="ALDOLASE_CLASS_II_2"/>
    <property type="match status" value="1"/>
</dbReference>
<keyword evidence="5" id="KW-1185">Reference proteome</keyword>
<dbReference type="Gene3D" id="3.20.20.70">
    <property type="entry name" value="Aldolase class I"/>
    <property type="match status" value="1"/>
</dbReference>
<dbReference type="NCBIfam" id="NF006042">
    <property type="entry name" value="PRK08185.1"/>
    <property type="match status" value="1"/>
</dbReference>
<protein>
    <recommendedName>
        <fullName evidence="6">Ketose-bisphosphate aldolase</fullName>
    </recommendedName>
</protein>
<keyword evidence="3" id="KW-0862">Zinc</keyword>
<dbReference type="KEGG" id="lhi:JP39_10900"/>
<evidence type="ECO:0000256" key="1">
    <source>
        <dbReference type="PIRSR" id="PIRSR001359-1"/>
    </source>
</evidence>
<dbReference type="RefSeq" id="WP_041500184.1">
    <property type="nucleotide sequence ID" value="NZ_BJDV01000003.1"/>
</dbReference>
<dbReference type="GO" id="GO:0016832">
    <property type="term" value="F:aldehyde-lyase activity"/>
    <property type="evidence" value="ECO:0007669"/>
    <property type="project" value="InterPro"/>
</dbReference>
<dbReference type="STRING" id="1074467.JP39_10900"/>
<dbReference type="NCBIfam" id="TIGR00167">
    <property type="entry name" value="cbbA"/>
    <property type="match status" value="1"/>
</dbReference>
<feature type="binding site" evidence="2">
    <location>
        <begin position="210"/>
        <end position="212"/>
    </location>
    <ligand>
        <name>dihydroxyacetone phosphate</name>
        <dbReference type="ChEBI" id="CHEBI:57642"/>
    </ligand>
</feature>
<feature type="binding site" evidence="3">
    <location>
        <position position="179"/>
    </location>
    <ligand>
        <name>Zn(2+)</name>
        <dbReference type="ChEBI" id="CHEBI:29105"/>
        <label>1</label>
        <note>catalytic</note>
    </ligand>
</feature>
<evidence type="ECO:0000256" key="2">
    <source>
        <dbReference type="PIRSR" id="PIRSR001359-2"/>
    </source>
</evidence>
<dbReference type="EMBL" id="CP012559">
    <property type="protein sequence ID" value="ALB29821.1"/>
    <property type="molecule type" value="Genomic_DNA"/>
</dbReference>
<dbReference type="Pfam" id="PF01116">
    <property type="entry name" value="F_bP_aldolase"/>
    <property type="match status" value="1"/>
</dbReference>
<dbReference type="InterPro" id="IPR000771">
    <property type="entry name" value="FBA_II"/>
</dbReference>
<feature type="binding site" evidence="2">
    <location>
        <position position="180"/>
    </location>
    <ligand>
        <name>dihydroxyacetone phosphate</name>
        <dbReference type="ChEBI" id="CHEBI:57642"/>
    </ligand>
</feature>